<reference evidence="1" key="1">
    <citation type="submission" date="2014-09" db="EMBL/GenBank/DDBJ databases">
        <authorList>
            <person name="Magalhaes I.L.F."/>
            <person name="Oliveira U."/>
            <person name="Santos F.R."/>
            <person name="Vidigal T.H.D.A."/>
            <person name="Brescovit A.D."/>
            <person name="Santos A.J."/>
        </authorList>
    </citation>
    <scope>NUCLEOTIDE SEQUENCE</scope>
    <source>
        <tissue evidence="1">Shoot tissue taken approximately 20 cm above the soil surface</tissue>
    </source>
</reference>
<evidence type="ECO:0000313" key="1">
    <source>
        <dbReference type="EMBL" id="JAD72013.1"/>
    </source>
</evidence>
<sequence>MFLPCSFSTFNSLKHFLDKAFPQTYGVLFVICYSQWSRVLSSEPCWF</sequence>
<proteinExistence type="predicted"/>
<accession>A0A0A9T2T8</accession>
<protein>
    <submittedName>
        <fullName evidence="1">Uncharacterized protein</fullName>
    </submittedName>
</protein>
<dbReference type="EMBL" id="GBRH01225882">
    <property type="protein sequence ID" value="JAD72013.1"/>
    <property type="molecule type" value="Transcribed_RNA"/>
</dbReference>
<reference evidence="1" key="2">
    <citation type="journal article" date="2015" name="Data Brief">
        <title>Shoot transcriptome of the giant reed, Arundo donax.</title>
        <authorList>
            <person name="Barrero R.A."/>
            <person name="Guerrero F.D."/>
            <person name="Moolhuijzen P."/>
            <person name="Goolsby J.A."/>
            <person name="Tidwell J."/>
            <person name="Bellgard S.E."/>
            <person name="Bellgard M.I."/>
        </authorList>
    </citation>
    <scope>NUCLEOTIDE SEQUENCE</scope>
    <source>
        <tissue evidence="1">Shoot tissue taken approximately 20 cm above the soil surface</tissue>
    </source>
</reference>
<name>A0A0A9T2T8_ARUDO</name>
<dbReference type="AlphaFoldDB" id="A0A0A9T2T8"/>
<organism evidence="1">
    <name type="scientific">Arundo donax</name>
    <name type="common">Giant reed</name>
    <name type="synonym">Donax arundinaceus</name>
    <dbReference type="NCBI Taxonomy" id="35708"/>
    <lineage>
        <taxon>Eukaryota</taxon>
        <taxon>Viridiplantae</taxon>
        <taxon>Streptophyta</taxon>
        <taxon>Embryophyta</taxon>
        <taxon>Tracheophyta</taxon>
        <taxon>Spermatophyta</taxon>
        <taxon>Magnoliopsida</taxon>
        <taxon>Liliopsida</taxon>
        <taxon>Poales</taxon>
        <taxon>Poaceae</taxon>
        <taxon>PACMAD clade</taxon>
        <taxon>Arundinoideae</taxon>
        <taxon>Arundineae</taxon>
        <taxon>Arundo</taxon>
    </lineage>
</organism>